<dbReference type="CDD" id="cd00156">
    <property type="entry name" value="REC"/>
    <property type="match status" value="1"/>
</dbReference>
<dbReference type="Gene3D" id="3.30.565.10">
    <property type="entry name" value="Histidine kinase-like ATPase, C-terminal domain"/>
    <property type="match status" value="1"/>
</dbReference>
<dbReference type="InterPro" id="IPR001638">
    <property type="entry name" value="Solute-binding_3/MltF_N"/>
</dbReference>
<dbReference type="Pfam" id="PF00072">
    <property type="entry name" value="Response_reg"/>
    <property type="match status" value="1"/>
</dbReference>
<dbReference type="SUPFAM" id="SSF53850">
    <property type="entry name" value="Periplasmic binding protein-like II"/>
    <property type="match status" value="1"/>
</dbReference>
<evidence type="ECO:0000256" key="2">
    <source>
        <dbReference type="ARBA" id="ARBA00012438"/>
    </source>
</evidence>
<dbReference type="PRINTS" id="PR00344">
    <property type="entry name" value="BCTRLSENSOR"/>
</dbReference>
<dbReference type="SUPFAM" id="SSF47384">
    <property type="entry name" value="Homodimeric domain of signal transducing histidine kinase"/>
    <property type="match status" value="1"/>
</dbReference>
<dbReference type="EC" id="2.7.13.3" evidence="2"/>
<dbReference type="EMBL" id="VWXX01000004">
    <property type="protein sequence ID" value="KAA6186667.1"/>
    <property type="molecule type" value="Genomic_DNA"/>
</dbReference>
<keyword evidence="4" id="KW-0808">Transferase</keyword>
<dbReference type="InterPro" id="IPR003661">
    <property type="entry name" value="HisK_dim/P_dom"/>
</dbReference>
<dbReference type="InterPro" id="IPR005467">
    <property type="entry name" value="His_kinase_dom"/>
</dbReference>
<comment type="caution">
    <text evidence="12">The sequence shown here is derived from an EMBL/GenBank/DDBJ whole genome shotgun (WGS) entry which is preliminary data.</text>
</comment>
<reference evidence="12 13" key="1">
    <citation type="submission" date="2019-09" db="EMBL/GenBank/DDBJ databases">
        <title>Whole-genome sequence of the purple sulfur bacterium Thiohalocapsa marina DSM 19078.</title>
        <authorList>
            <person name="Kyndt J.A."/>
            <person name="Meyer T.E."/>
        </authorList>
    </citation>
    <scope>NUCLEOTIDE SEQUENCE [LARGE SCALE GENOMIC DNA]</scope>
    <source>
        <strain evidence="12 13">DSM 19078</strain>
    </source>
</reference>
<dbReference type="Gene3D" id="3.40.50.2300">
    <property type="match status" value="1"/>
</dbReference>
<dbReference type="AlphaFoldDB" id="A0A5M8FPD4"/>
<keyword evidence="13" id="KW-1185">Reference proteome</keyword>
<name>A0A5M8FPD4_9GAMM</name>
<dbReference type="SUPFAM" id="SSF52172">
    <property type="entry name" value="CheY-like"/>
    <property type="match status" value="1"/>
</dbReference>
<dbReference type="Gene3D" id="3.40.190.10">
    <property type="entry name" value="Periplasmic binding protein-like II"/>
    <property type="match status" value="2"/>
</dbReference>
<dbReference type="Proteomes" id="UP000322981">
    <property type="component" value="Unassembled WGS sequence"/>
</dbReference>
<dbReference type="SMART" id="SM00062">
    <property type="entry name" value="PBPb"/>
    <property type="match status" value="1"/>
</dbReference>
<keyword evidence="7" id="KW-0175">Coiled coil</keyword>
<dbReference type="GO" id="GO:0000155">
    <property type="term" value="F:phosphorelay sensor kinase activity"/>
    <property type="evidence" value="ECO:0007669"/>
    <property type="project" value="InterPro"/>
</dbReference>
<dbReference type="SMART" id="SM00387">
    <property type="entry name" value="HATPase_c"/>
    <property type="match status" value="1"/>
</dbReference>
<dbReference type="SMART" id="SM00388">
    <property type="entry name" value="HisKA"/>
    <property type="match status" value="1"/>
</dbReference>
<dbReference type="RefSeq" id="WP_150090919.1">
    <property type="nucleotide sequence ID" value="NZ_JBFUOH010000052.1"/>
</dbReference>
<sequence length="852" mass="94502">MKRVAVVLTGLGLLVALSAQARLSEADRAQLTERERAWLDAGHRVRARVADYPPYMLKEQPPAGLALDYLSHIAERFGFEVEYVAADTPFSEAFADVAGERRMYDLLPTFTRTPERERQFAITADYLSAPWVIFVRRDSPYIIGLEGLDGKTVVIEQGFLIASKLRQDFPRINVVDAPTSLDALMALATGQADAYVGNLAVGTFMVKEHRLNNLMVVAPTPYGINTQAMAVRADWPGLADLITRGIASMSREDHNAILRKWLTLEMPPRTDYTLAWTILLAASLVLLAVFYWNRRLASEVKTRQQIESRLRSSETRLQQEAASLQQAQTELQHKKETLQELNTTLETRLRTAVEDRTRALREAAARAQESNQAKSAFLSAVSHELRAPLHDILGYAQLLARQVPPQARSQLGIIQDSGNQLLRLINDILDFSRGDAKPIVIERAPLSLRQLARQLTAVYRPLAERGNNRFIARLDLGGLDWVLTDDQRLTQVLRNLLENACKFTKDGHIELGIERAEPPDSGPDVAMDSAVTRDEGGVGADALVRFYVSDTGVGIPESKQATIFQPFQRLERHRGLPGIGLGLAIAQQLTVAMGGRILLRSDRGETAGSTFSFELRLPTSTGRDPDADEDASILGYQGRRRTLLIADDQPTSRHFLAECCRSWGFRVLVAGDGAEALAHFRTADPPVDAVLVDQFMPRLDGWGFLHEARSTEQGHRLPVILISAAPVQRPDAFPEAMTFDRFVMKPVFERQLARILAEVLSLDWEYAPDASSAGGSKREPVSPAGSLSAEERGRLRDMVAIGQVIEIQRWAIEMAEQHPERDALWQGIIAMCSALDLSALRRLAEAADDLGD</sequence>
<dbReference type="SMART" id="SM00448">
    <property type="entry name" value="REC"/>
    <property type="match status" value="1"/>
</dbReference>
<feature type="chain" id="PRO_5024282354" description="histidine kinase" evidence="9">
    <location>
        <begin position="22"/>
        <end position="852"/>
    </location>
</feature>
<dbReference type="InterPro" id="IPR036097">
    <property type="entry name" value="HisK_dim/P_sf"/>
</dbReference>
<evidence type="ECO:0000313" key="12">
    <source>
        <dbReference type="EMBL" id="KAA6186667.1"/>
    </source>
</evidence>
<organism evidence="12 13">
    <name type="scientific">Thiohalocapsa marina</name>
    <dbReference type="NCBI Taxonomy" id="424902"/>
    <lineage>
        <taxon>Bacteria</taxon>
        <taxon>Pseudomonadati</taxon>
        <taxon>Pseudomonadota</taxon>
        <taxon>Gammaproteobacteria</taxon>
        <taxon>Chromatiales</taxon>
        <taxon>Chromatiaceae</taxon>
        <taxon>Thiohalocapsa</taxon>
    </lineage>
</organism>
<evidence type="ECO:0000259" key="11">
    <source>
        <dbReference type="PROSITE" id="PS50110"/>
    </source>
</evidence>
<evidence type="ECO:0000256" key="3">
    <source>
        <dbReference type="ARBA" id="ARBA00022553"/>
    </source>
</evidence>
<evidence type="ECO:0000256" key="5">
    <source>
        <dbReference type="ARBA" id="ARBA00022777"/>
    </source>
</evidence>
<keyword evidence="3 6" id="KW-0597">Phosphoprotein</keyword>
<dbReference type="CDD" id="cd01007">
    <property type="entry name" value="PBP2_BvgS_HisK_like"/>
    <property type="match status" value="1"/>
</dbReference>
<keyword evidence="9" id="KW-0732">Signal</keyword>
<feature type="coiled-coil region" evidence="7">
    <location>
        <begin position="310"/>
        <end position="344"/>
    </location>
</feature>
<protein>
    <recommendedName>
        <fullName evidence="2">histidine kinase</fullName>
        <ecNumber evidence="2">2.7.13.3</ecNumber>
    </recommendedName>
</protein>
<feature type="region of interest" description="Disordered" evidence="8">
    <location>
        <begin position="769"/>
        <end position="789"/>
    </location>
</feature>
<evidence type="ECO:0000256" key="9">
    <source>
        <dbReference type="SAM" id="SignalP"/>
    </source>
</evidence>
<evidence type="ECO:0000256" key="6">
    <source>
        <dbReference type="PROSITE-ProRule" id="PRU00169"/>
    </source>
</evidence>
<feature type="signal peptide" evidence="9">
    <location>
        <begin position="1"/>
        <end position="21"/>
    </location>
</feature>
<gene>
    <name evidence="12" type="ORF">F2Q65_04670</name>
</gene>
<dbReference type="PROSITE" id="PS50110">
    <property type="entry name" value="RESPONSE_REGULATORY"/>
    <property type="match status" value="1"/>
</dbReference>
<dbReference type="InterPro" id="IPR004358">
    <property type="entry name" value="Sig_transdc_His_kin-like_C"/>
</dbReference>
<evidence type="ECO:0000313" key="13">
    <source>
        <dbReference type="Proteomes" id="UP000322981"/>
    </source>
</evidence>
<keyword evidence="5" id="KW-0418">Kinase</keyword>
<dbReference type="PANTHER" id="PTHR43047">
    <property type="entry name" value="TWO-COMPONENT HISTIDINE PROTEIN KINASE"/>
    <property type="match status" value="1"/>
</dbReference>
<dbReference type="InterPro" id="IPR036890">
    <property type="entry name" value="HATPase_C_sf"/>
</dbReference>
<evidence type="ECO:0000256" key="1">
    <source>
        <dbReference type="ARBA" id="ARBA00000085"/>
    </source>
</evidence>
<feature type="domain" description="Response regulatory" evidence="11">
    <location>
        <begin position="642"/>
        <end position="760"/>
    </location>
</feature>
<feature type="domain" description="Histidine kinase" evidence="10">
    <location>
        <begin position="380"/>
        <end position="619"/>
    </location>
</feature>
<comment type="catalytic activity">
    <reaction evidence="1">
        <text>ATP + protein L-histidine = ADP + protein N-phospho-L-histidine.</text>
        <dbReference type="EC" id="2.7.13.3"/>
    </reaction>
</comment>
<dbReference type="Pfam" id="PF00512">
    <property type="entry name" value="HisKA"/>
    <property type="match status" value="1"/>
</dbReference>
<feature type="modified residue" description="4-aspartylphosphate" evidence="6">
    <location>
        <position position="693"/>
    </location>
</feature>
<evidence type="ECO:0000256" key="7">
    <source>
        <dbReference type="SAM" id="Coils"/>
    </source>
</evidence>
<proteinExistence type="predicted"/>
<evidence type="ECO:0000256" key="8">
    <source>
        <dbReference type="SAM" id="MobiDB-lite"/>
    </source>
</evidence>
<dbReference type="Pfam" id="PF00497">
    <property type="entry name" value="SBP_bac_3"/>
    <property type="match status" value="1"/>
</dbReference>
<evidence type="ECO:0000256" key="4">
    <source>
        <dbReference type="ARBA" id="ARBA00022679"/>
    </source>
</evidence>
<dbReference type="InterPro" id="IPR001789">
    <property type="entry name" value="Sig_transdc_resp-reg_receiver"/>
</dbReference>
<dbReference type="OrthoDB" id="9810730at2"/>
<evidence type="ECO:0000259" key="10">
    <source>
        <dbReference type="PROSITE" id="PS50109"/>
    </source>
</evidence>
<dbReference type="InterPro" id="IPR003594">
    <property type="entry name" value="HATPase_dom"/>
</dbReference>
<dbReference type="InterPro" id="IPR011006">
    <property type="entry name" value="CheY-like_superfamily"/>
</dbReference>
<dbReference type="PROSITE" id="PS50109">
    <property type="entry name" value="HIS_KIN"/>
    <property type="match status" value="1"/>
</dbReference>
<dbReference type="CDD" id="cd00082">
    <property type="entry name" value="HisKA"/>
    <property type="match status" value="1"/>
</dbReference>
<dbReference type="SUPFAM" id="SSF55874">
    <property type="entry name" value="ATPase domain of HSP90 chaperone/DNA topoisomerase II/histidine kinase"/>
    <property type="match status" value="1"/>
</dbReference>
<dbReference type="Pfam" id="PF02518">
    <property type="entry name" value="HATPase_c"/>
    <property type="match status" value="1"/>
</dbReference>
<accession>A0A5M8FPD4</accession>
<dbReference type="Gene3D" id="1.10.287.130">
    <property type="match status" value="1"/>
</dbReference>